<organism evidence="2">
    <name type="scientific">uncultured Truepera sp</name>
    <dbReference type="NCBI Taxonomy" id="543023"/>
    <lineage>
        <taxon>Bacteria</taxon>
        <taxon>Thermotogati</taxon>
        <taxon>Deinococcota</taxon>
        <taxon>Deinococci</taxon>
        <taxon>Trueperales</taxon>
        <taxon>Trueperaceae</taxon>
        <taxon>Truepera</taxon>
        <taxon>environmental samples</taxon>
    </lineage>
</organism>
<dbReference type="Gene3D" id="3.30.1340.30">
    <property type="match status" value="1"/>
</dbReference>
<evidence type="ECO:0000259" key="1">
    <source>
        <dbReference type="PROSITE" id="PS50914"/>
    </source>
</evidence>
<dbReference type="EMBL" id="CADCWP010000265">
    <property type="protein sequence ID" value="CAA9581877.1"/>
    <property type="molecule type" value="Genomic_DNA"/>
</dbReference>
<protein>
    <submittedName>
        <fullName evidence="2">Protein YciE</fullName>
    </submittedName>
</protein>
<dbReference type="Pfam" id="PF05974">
    <property type="entry name" value="DUF892"/>
    <property type="match status" value="1"/>
</dbReference>
<dbReference type="Pfam" id="PF04972">
    <property type="entry name" value="BON"/>
    <property type="match status" value="1"/>
</dbReference>
<dbReference type="SMART" id="SM00749">
    <property type="entry name" value="BON"/>
    <property type="match status" value="1"/>
</dbReference>
<reference evidence="2" key="1">
    <citation type="submission" date="2020-02" db="EMBL/GenBank/DDBJ databases">
        <authorList>
            <person name="Meier V. D."/>
        </authorList>
    </citation>
    <scope>NUCLEOTIDE SEQUENCE</scope>
    <source>
        <strain evidence="2">AVDCRST_MAG86</strain>
    </source>
</reference>
<dbReference type="Gene3D" id="1.20.1260.10">
    <property type="match status" value="1"/>
</dbReference>
<dbReference type="InterPro" id="IPR014004">
    <property type="entry name" value="Transpt-assoc_nodulatn_dom_bac"/>
</dbReference>
<dbReference type="PROSITE" id="PS50914">
    <property type="entry name" value="BON"/>
    <property type="match status" value="1"/>
</dbReference>
<dbReference type="InterPro" id="IPR009078">
    <property type="entry name" value="Ferritin-like_SF"/>
</dbReference>
<accession>A0A6J4VKI7</accession>
<dbReference type="SUPFAM" id="SSF47240">
    <property type="entry name" value="Ferritin-like"/>
    <property type="match status" value="1"/>
</dbReference>
<sequence>MTEQQAVLSWLKDAHAMEVGAIPTLKDHASAAEAYPDVQAKLNEHADVTRRHAELIEGCITRLGGSPSALKEAVSNVMGKVTGIANLPAKDTVIKNALGDYAAEHFEIICYTSLIAAAEHMSDRETAEVCGQILRDEEEMAGWLEAQISPLTQKFLTEQTGEDDPDAPSALGNVRQTVAGLGEQGKDLASNVDTKTALLGAGALLAGAGAALLVGQALRGGSAGGDSSAKDDTEGLENAYEAPATGYEAAAVAEMAVVDVDVVEVGVADMDAVDMDTVDMGLTAEPIELINLPEETLDAGAAGQGAEPTLDFGFQSDQGLGESFGQDDGSALMADLQDQTDVYTEVWLVPGPYSGIGPSGYDSAGDPIGQEVFSRLTQHGQIDAANIEITIDNGEVLLEGTVDSEETKRLAEEAVESIMNVNNVQNLLQVAGETL</sequence>
<name>A0A6J4VKI7_9DEIN</name>
<dbReference type="AlphaFoldDB" id="A0A6J4VKI7"/>
<feature type="domain" description="BON" evidence="1">
    <location>
        <begin position="364"/>
        <end position="432"/>
    </location>
</feature>
<gene>
    <name evidence="2" type="ORF">AVDCRST_MAG86-3259</name>
</gene>
<dbReference type="CDD" id="cd00657">
    <property type="entry name" value="Ferritin_like"/>
    <property type="match status" value="1"/>
</dbReference>
<dbReference type="InterPro" id="IPR007055">
    <property type="entry name" value="BON_dom"/>
</dbReference>
<proteinExistence type="predicted"/>
<dbReference type="InterPro" id="IPR010287">
    <property type="entry name" value="DUF892_YciF-like"/>
</dbReference>
<evidence type="ECO:0000313" key="2">
    <source>
        <dbReference type="EMBL" id="CAA9581877.1"/>
    </source>
</evidence>
<dbReference type="InterPro" id="IPR012347">
    <property type="entry name" value="Ferritin-like"/>
</dbReference>